<dbReference type="PANTHER" id="PTHR30290">
    <property type="entry name" value="PERIPLASMIC BINDING COMPONENT OF ABC TRANSPORTER"/>
    <property type="match status" value="1"/>
</dbReference>
<proteinExistence type="inferred from homology"/>
<evidence type="ECO:0000256" key="4">
    <source>
        <dbReference type="ARBA" id="ARBA00022729"/>
    </source>
</evidence>
<gene>
    <name evidence="7" type="ORF">G3O08_00825</name>
</gene>
<dbReference type="GO" id="GO:1904680">
    <property type="term" value="F:peptide transmembrane transporter activity"/>
    <property type="evidence" value="ECO:0007669"/>
    <property type="project" value="TreeGrafter"/>
</dbReference>
<evidence type="ECO:0000256" key="2">
    <source>
        <dbReference type="ARBA" id="ARBA00005695"/>
    </source>
</evidence>
<keyword evidence="3" id="KW-0813">Transport</keyword>
<feature type="domain" description="Solute-binding protein family 5" evidence="6">
    <location>
        <begin position="93"/>
        <end position="484"/>
    </location>
</feature>
<keyword evidence="5" id="KW-0472">Membrane</keyword>
<evidence type="ECO:0000259" key="6">
    <source>
        <dbReference type="Pfam" id="PF00496"/>
    </source>
</evidence>
<evidence type="ECO:0000313" key="7">
    <source>
        <dbReference type="EMBL" id="NEN22046.1"/>
    </source>
</evidence>
<dbReference type="RefSeq" id="WP_163282763.1">
    <property type="nucleotide sequence ID" value="NZ_JAAGVY010000001.1"/>
</dbReference>
<protein>
    <submittedName>
        <fullName evidence="7">ABC transporter substrate-binding protein</fullName>
    </submittedName>
</protein>
<keyword evidence="8" id="KW-1185">Reference proteome</keyword>
<dbReference type="PANTHER" id="PTHR30290:SF10">
    <property type="entry name" value="PERIPLASMIC OLIGOPEPTIDE-BINDING PROTEIN-RELATED"/>
    <property type="match status" value="1"/>
</dbReference>
<dbReference type="GO" id="GO:0030288">
    <property type="term" value="C:outer membrane-bounded periplasmic space"/>
    <property type="evidence" value="ECO:0007669"/>
    <property type="project" value="UniProtKB-ARBA"/>
</dbReference>
<dbReference type="InterPro" id="IPR000914">
    <property type="entry name" value="SBP_5_dom"/>
</dbReference>
<dbReference type="AlphaFoldDB" id="A0A7K3WK82"/>
<dbReference type="PIRSF" id="PIRSF002741">
    <property type="entry name" value="MppA"/>
    <property type="match status" value="1"/>
</dbReference>
<dbReference type="EMBL" id="JAAGVY010000001">
    <property type="protein sequence ID" value="NEN22046.1"/>
    <property type="molecule type" value="Genomic_DNA"/>
</dbReference>
<accession>A0A7K3WK82</accession>
<comment type="subcellular location">
    <subcellularLocation>
        <location evidence="1">Cell envelope</location>
    </subcellularLocation>
</comment>
<dbReference type="SUPFAM" id="SSF53850">
    <property type="entry name" value="Periplasmic binding protein-like II"/>
    <property type="match status" value="1"/>
</dbReference>
<feature type="transmembrane region" description="Helical" evidence="5">
    <location>
        <begin position="12"/>
        <end position="33"/>
    </location>
</feature>
<evidence type="ECO:0000256" key="1">
    <source>
        <dbReference type="ARBA" id="ARBA00004196"/>
    </source>
</evidence>
<name>A0A7K3WK82_9FLAO</name>
<dbReference type="Gene3D" id="3.40.190.10">
    <property type="entry name" value="Periplasmic binding protein-like II"/>
    <property type="match status" value="1"/>
</dbReference>
<dbReference type="Gene3D" id="3.90.76.10">
    <property type="entry name" value="Dipeptide-binding Protein, Domain 1"/>
    <property type="match status" value="1"/>
</dbReference>
<dbReference type="Proteomes" id="UP000486602">
    <property type="component" value="Unassembled WGS sequence"/>
</dbReference>
<dbReference type="InterPro" id="IPR030678">
    <property type="entry name" value="Peptide/Ni-bd"/>
</dbReference>
<dbReference type="GO" id="GO:0015833">
    <property type="term" value="P:peptide transport"/>
    <property type="evidence" value="ECO:0007669"/>
    <property type="project" value="TreeGrafter"/>
</dbReference>
<dbReference type="Pfam" id="PF00496">
    <property type="entry name" value="SBP_bac_5"/>
    <property type="match status" value="1"/>
</dbReference>
<evidence type="ECO:0000256" key="3">
    <source>
        <dbReference type="ARBA" id="ARBA00022448"/>
    </source>
</evidence>
<keyword evidence="4" id="KW-0732">Signal</keyword>
<comment type="similarity">
    <text evidence="2">Belongs to the bacterial solute-binding protein 5 family.</text>
</comment>
<dbReference type="InterPro" id="IPR039424">
    <property type="entry name" value="SBP_5"/>
</dbReference>
<keyword evidence="5" id="KW-1133">Transmembrane helix</keyword>
<evidence type="ECO:0000313" key="8">
    <source>
        <dbReference type="Proteomes" id="UP000486602"/>
    </source>
</evidence>
<comment type="caution">
    <text evidence="7">The sequence shown here is derived from an EMBL/GenBank/DDBJ whole genome shotgun (WGS) entry which is preliminary data.</text>
</comment>
<organism evidence="7 8">
    <name type="scientific">Cryomorpha ignava</name>
    <dbReference type="NCBI Taxonomy" id="101383"/>
    <lineage>
        <taxon>Bacteria</taxon>
        <taxon>Pseudomonadati</taxon>
        <taxon>Bacteroidota</taxon>
        <taxon>Flavobacteriia</taxon>
        <taxon>Flavobacteriales</taxon>
        <taxon>Cryomorphaceae</taxon>
        <taxon>Cryomorpha</taxon>
    </lineage>
</organism>
<reference evidence="7 8" key="1">
    <citation type="submission" date="2020-02" db="EMBL/GenBank/DDBJ databases">
        <title>Out from the shadows clarifying the taxonomy of the family Cryomorphaceae and related taxa by utilizing the GTDB taxonomic framework.</title>
        <authorList>
            <person name="Bowman J.P."/>
        </authorList>
    </citation>
    <scope>NUCLEOTIDE SEQUENCE [LARGE SCALE GENOMIC DNA]</scope>
    <source>
        <strain evidence="7 8">QSSC 1-22</strain>
    </source>
</reference>
<dbReference type="Gene3D" id="3.10.105.10">
    <property type="entry name" value="Dipeptide-binding Protein, Domain 3"/>
    <property type="match status" value="1"/>
</dbReference>
<dbReference type="GO" id="GO:0043190">
    <property type="term" value="C:ATP-binding cassette (ABC) transporter complex"/>
    <property type="evidence" value="ECO:0007669"/>
    <property type="project" value="InterPro"/>
</dbReference>
<evidence type="ECO:0000256" key="5">
    <source>
        <dbReference type="SAM" id="Phobius"/>
    </source>
</evidence>
<dbReference type="CDD" id="cd00995">
    <property type="entry name" value="PBP2_NikA_DppA_OppA_like"/>
    <property type="match status" value="1"/>
</dbReference>
<keyword evidence="5" id="KW-0812">Transmembrane</keyword>
<dbReference type="PROSITE" id="PS51257">
    <property type="entry name" value="PROKAR_LIPOPROTEIN"/>
    <property type="match status" value="1"/>
</dbReference>
<sequence>MKHNLTLKHIRLFSIFIVVSYFGTIITGCTGTSRPEKTVRTSSADMEIGGLFRMNITNNMRSIFPHNIVDASATNLMNQVYEGLLCLDPETKKIEPALAESYTVSPDGLIYTFKLRKGIYFHDDEVFKGGKGREVLAADVIYCFTKLCEPSPRNQLYAFVVDLIKGARSHYDSGQPGSVEGLRVIDDYTLQIELEYPAPIFSSILTHPCGWIFPKEFYEYKDDIDMWCIGTGPFKARSIKINEVVILERNKKYWRKDESGNTLPYLDAIRCNFIENEIKQLNLLLEGNLDLILEVPFRSIAGLKNRMEESNKDVNYHIITIPGLRVEYYGFQHRSDIFEDVKVRKAINYAIDREFLVDSILHGYGEPATHGFIPVAMPAYPSDSVVGFSYNPDLARSLFAEAGYEGGKDFPVLTLQINDGSSTVIEVADAVQRMLTRVLNITVEIAVLPRSLHYEQIESGQVGFWRDGWIGDYADPENFLRLFHGKLVPEDSVKASFLNTVRFKDPEFDKYFEASLRERDEKVRYSDYWHADQELMNQAVVAPLYYEKWVWLVNNRVRNLDYSGIGVLDLSKVYFAKNITSGLAQ</sequence>